<proteinExistence type="predicted"/>
<dbReference type="Pfam" id="PF19493">
    <property type="entry name" value="Trypco1"/>
    <property type="match status" value="1"/>
</dbReference>
<evidence type="ECO:0000313" key="3">
    <source>
        <dbReference type="Proteomes" id="UP001597097"/>
    </source>
</evidence>
<organism evidence="2 3">
    <name type="scientific">Nonomuraea guangzhouensis</name>
    <dbReference type="NCBI Taxonomy" id="1291555"/>
    <lineage>
        <taxon>Bacteria</taxon>
        <taxon>Bacillati</taxon>
        <taxon>Actinomycetota</taxon>
        <taxon>Actinomycetes</taxon>
        <taxon>Streptosporangiales</taxon>
        <taxon>Streptosporangiaceae</taxon>
        <taxon>Nonomuraea</taxon>
    </lineage>
</organism>
<comment type="caution">
    <text evidence="2">The sequence shown here is derived from an EMBL/GenBank/DDBJ whole genome shotgun (WGS) entry which is preliminary data.</text>
</comment>
<dbReference type="Proteomes" id="UP001597097">
    <property type="component" value="Unassembled WGS sequence"/>
</dbReference>
<dbReference type="EMBL" id="JBHUCM010000029">
    <property type="protein sequence ID" value="MFD1541591.1"/>
    <property type="molecule type" value="Genomic_DNA"/>
</dbReference>
<keyword evidence="3" id="KW-1185">Reference proteome</keyword>
<evidence type="ECO:0000259" key="1">
    <source>
        <dbReference type="Pfam" id="PF19493"/>
    </source>
</evidence>
<dbReference type="InterPro" id="IPR045794">
    <property type="entry name" value="Trypco1"/>
</dbReference>
<evidence type="ECO:0000313" key="2">
    <source>
        <dbReference type="EMBL" id="MFD1541591.1"/>
    </source>
</evidence>
<sequence>MMERLVEFQLDGGEKLLVEVHDLPASDGSAKRGWGSRPTAQEADRSFEQAVERISPAAQTMINRLRLLPDAPDEINVEFGLGLSAEAGAFIAKTSGSANFKISLTWHRSE</sequence>
<dbReference type="NCBIfam" id="NF041216">
    <property type="entry name" value="CU044_2847_fam"/>
    <property type="match status" value="1"/>
</dbReference>
<gene>
    <name evidence="2" type="ORF">ACFSJ0_31390</name>
</gene>
<accession>A0ABW4GGV8</accession>
<dbReference type="RefSeq" id="WP_219534538.1">
    <property type="nucleotide sequence ID" value="NZ_JAHKRM010000022.1"/>
</dbReference>
<name>A0ABW4GGV8_9ACTN</name>
<protein>
    <submittedName>
        <fullName evidence="2">CU044_2847 family protein</fullName>
    </submittedName>
</protein>
<reference evidence="3" key="1">
    <citation type="journal article" date="2019" name="Int. J. Syst. Evol. Microbiol.">
        <title>The Global Catalogue of Microorganisms (GCM) 10K type strain sequencing project: providing services to taxonomists for standard genome sequencing and annotation.</title>
        <authorList>
            <consortium name="The Broad Institute Genomics Platform"/>
            <consortium name="The Broad Institute Genome Sequencing Center for Infectious Disease"/>
            <person name="Wu L."/>
            <person name="Ma J."/>
        </authorList>
    </citation>
    <scope>NUCLEOTIDE SEQUENCE [LARGE SCALE GENOMIC DNA]</scope>
    <source>
        <strain evidence="3">CGMCC 1.15399</strain>
    </source>
</reference>
<feature type="domain" description="Trypsin-co-occurring" evidence="1">
    <location>
        <begin position="8"/>
        <end position="108"/>
    </location>
</feature>